<dbReference type="SUPFAM" id="SSF53474">
    <property type="entry name" value="alpha/beta-Hydrolases"/>
    <property type="match status" value="1"/>
</dbReference>
<accession>A0A165K328</accession>
<dbReference type="PRINTS" id="PR00724">
    <property type="entry name" value="CRBOXYPTASEC"/>
</dbReference>
<reference evidence="8 9" key="1">
    <citation type="journal article" date="2016" name="Mol. Biol. Evol.">
        <title>Comparative Genomics of Early-Diverging Mushroom-Forming Fungi Provides Insights into the Origins of Lignocellulose Decay Capabilities.</title>
        <authorList>
            <person name="Nagy L.G."/>
            <person name="Riley R."/>
            <person name="Tritt A."/>
            <person name="Adam C."/>
            <person name="Daum C."/>
            <person name="Floudas D."/>
            <person name="Sun H."/>
            <person name="Yadav J.S."/>
            <person name="Pangilinan J."/>
            <person name="Larsson K.H."/>
            <person name="Matsuura K."/>
            <person name="Barry K."/>
            <person name="Labutti K."/>
            <person name="Kuo R."/>
            <person name="Ohm R.A."/>
            <person name="Bhattacharya S.S."/>
            <person name="Shirouzu T."/>
            <person name="Yoshinaga Y."/>
            <person name="Martin F.M."/>
            <person name="Grigoriev I.V."/>
            <person name="Hibbett D.S."/>
        </authorList>
    </citation>
    <scope>NUCLEOTIDE SEQUENCE [LARGE SCALE GENOMIC DNA]</scope>
    <source>
        <strain evidence="8 9">HHB12733</strain>
    </source>
</reference>
<dbReference type="Gene3D" id="3.40.50.1820">
    <property type="entry name" value="alpha/beta hydrolase"/>
    <property type="match status" value="1"/>
</dbReference>
<keyword evidence="3 6" id="KW-0645">Protease</keyword>
<evidence type="ECO:0000256" key="3">
    <source>
        <dbReference type="ARBA" id="ARBA00022670"/>
    </source>
</evidence>
<dbReference type="AlphaFoldDB" id="A0A165K328"/>
<evidence type="ECO:0000256" key="6">
    <source>
        <dbReference type="RuleBase" id="RU361156"/>
    </source>
</evidence>
<evidence type="ECO:0000256" key="4">
    <source>
        <dbReference type="ARBA" id="ARBA00022801"/>
    </source>
</evidence>
<dbReference type="Proteomes" id="UP000076842">
    <property type="component" value="Unassembled WGS sequence"/>
</dbReference>
<dbReference type="Gene3D" id="1.10.287.410">
    <property type="match status" value="1"/>
</dbReference>
<dbReference type="InterPro" id="IPR018202">
    <property type="entry name" value="Ser_caboxypep_ser_AS"/>
</dbReference>
<dbReference type="InterPro" id="IPR029058">
    <property type="entry name" value="AB_hydrolase_fold"/>
</dbReference>
<keyword evidence="7" id="KW-0732">Signal</keyword>
<dbReference type="EC" id="3.4.16.-" evidence="6"/>
<dbReference type="InterPro" id="IPR001563">
    <property type="entry name" value="Peptidase_S10"/>
</dbReference>
<dbReference type="OrthoDB" id="443318at2759"/>
<feature type="signal peptide" evidence="7">
    <location>
        <begin position="1"/>
        <end position="15"/>
    </location>
</feature>
<keyword evidence="2 6" id="KW-0121">Carboxypeptidase</keyword>
<proteinExistence type="inferred from homology"/>
<dbReference type="InParanoid" id="A0A165K328"/>
<sequence length="548" mass="60640">MRFTALWLLLPLATALPNQVVLDNPLTQAGEAILDGVKDGVHRVHHKLESWFVDGREWVEKNGVTYELVTHPEFPEYSIRVKEPTLCDPSVQQYSGYLDISDGKHLFFWFFESRASPSTDPLVLWLNGGPGCSSITGLLFELGPCMVSGEGANTTYNEYSWNKNANVIFLDQPVNVGFSYSDDGSGVSTSPVAAEDVWTFLEMFVSRYEKYSKAPFHISGESYGGTYLPNLAHVIHAHNKEIKSAPSAFADKKIIKLNFESILIGNGLTSPVIQFPAVAEYACEGPYPVFEKDGPECEALYSKIPTCVRLIESCYKYNNRLTCVPAGIYCWSQMYGSFQQLGLNPYDVRRTCDREKDGGLCYKELTWIETYLNTDANKKELGVDTERGYQGCNMDVNRAFFSQGDSMHDTAALLPPLLEDGIRLLVYAGNADFMCNAIGNLEWVVALDNPFASEFRNQTNEPYIALASGKVVGEVRSAGGKGVGAGSLAYVQIYEAGHMVPYDQPEAALDMFERWISNVPLSEKAATGEELDMEAIPRQSASSLKIGS</sequence>
<dbReference type="GO" id="GO:0000324">
    <property type="term" value="C:fungal-type vacuole"/>
    <property type="evidence" value="ECO:0007669"/>
    <property type="project" value="TreeGrafter"/>
</dbReference>
<dbReference type="GO" id="GO:0006508">
    <property type="term" value="P:proteolysis"/>
    <property type="evidence" value="ECO:0007669"/>
    <property type="project" value="UniProtKB-KW"/>
</dbReference>
<evidence type="ECO:0000313" key="8">
    <source>
        <dbReference type="EMBL" id="KZT62605.1"/>
    </source>
</evidence>
<gene>
    <name evidence="8" type="ORF">CALCODRAFT_522294</name>
</gene>
<dbReference type="EMBL" id="KV423915">
    <property type="protein sequence ID" value="KZT62605.1"/>
    <property type="molecule type" value="Genomic_DNA"/>
</dbReference>
<keyword evidence="4 6" id="KW-0378">Hydrolase</keyword>
<evidence type="ECO:0000256" key="5">
    <source>
        <dbReference type="ARBA" id="ARBA00023180"/>
    </source>
</evidence>
<dbReference type="PANTHER" id="PTHR11802">
    <property type="entry name" value="SERINE PROTEASE FAMILY S10 SERINE CARBOXYPEPTIDASE"/>
    <property type="match status" value="1"/>
</dbReference>
<evidence type="ECO:0000256" key="2">
    <source>
        <dbReference type="ARBA" id="ARBA00022645"/>
    </source>
</evidence>
<dbReference type="PANTHER" id="PTHR11802:SF452">
    <property type="entry name" value="CARBOXYPEPTIDASE"/>
    <property type="match status" value="1"/>
</dbReference>
<name>A0A165K328_9BASI</name>
<organism evidence="8 9">
    <name type="scientific">Calocera cornea HHB12733</name>
    <dbReference type="NCBI Taxonomy" id="1353952"/>
    <lineage>
        <taxon>Eukaryota</taxon>
        <taxon>Fungi</taxon>
        <taxon>Dikarya</taxon>
        <taxon>Basidiomycota</taxon>
        <taxon>Agaricomycotina</taxon>
        <taxon>Dacrymycetes</taxon>
        <taxon>Dacrymycetales</taxon>
        <taxon>Dacrymycetaceae</taxon>
        <taxon>Calocera</taxon>
    </lineage>
</organism>
<dbReference type="STRING" id="1353952.A0A165K328"/>
<feature type="chain" id="PRO_5012610638" description="Carboxypeptidase" evidence="7">
    <location>
        <begin position="16"/>
        <end position="548"/>
    </location>
</feature>
<dbReference type="Pfam" id="PF00450">
    <property type="entry name" value="Peptidase_S10"/>
    <property type="match status" value="1"/>
</dbReference>
<dbReference type="GO" id="GO:0004185">
    <property type="term" value="F:serine-type carboxypeptidase activity"/>
    <property type="evidence" value="ECO:0007669"/>
    <property type="project" value="UniProtKB-UniRule"/>
</dbReference>
<keyword evidence="9" id="KW-1185">Reference proteome</keyword>
<protein>
    <recommendedName>
        <fullName evidence="6">Carboxypeptidase</fullName>
        <ecNumber evidence="6">3.4.16.-</ecNumber>
    </recommendedName>
</protein>
<evidence type="ECO:0000256" key="1">
    <source>
        <dbReference type="ARBA" id="ARBA00009431"/>
    </source>
</evidence>
<keyword evidence="5" id="KW-0325">Glycoprotein</keyword>
<evidence type="ECO:0000313" key="9">
    <source>
        <dbReference type="Proteomes" id="UP000076842"/>
    </source>
</evidence>
<comment type="similarity">
    <text evidence="1 6">Belongs to the peptidase S10 family.</text>
</comment>
<dbReference type="PROSITE" id="PS00131">
    <property type="entry name" value="CARBOXYPEPT_SER_SER"/>
    <property type="match status" value="1"/>
</dbReference>
<evidence type="ECO:0000256" key="7">
    <source>
        <dbReference type="SAM" id="SignalP"/>
    </source>
</evidence>